<evidence type="ECO:0000256" key="1">
    <source>
        <dbReference type="ARBA" id="ARBA00004571"/>
    </source>
</evidence>
<dbReference type="PANTHER" id="PTHR30069">
    <property type="entry name" value="TONB-DEPENDENT OUTER MEMBRANE RECEPTOR"/>
    <property type="match status" value="1"/>
</dbReference>
<sequence precursor="true">MKVQKRPALWVLSAVVALLAPAAVSLAQVGDAELAGVVTDPSGAPVASAKLSLLNEDSGVNRALLTDAEGHYHFPALAPGRYSLKTEASGFRSSSLTGIVLNVGTHLETNVALIVGNVQEQVTVTAETPPIDTSKGDVSGVVTQQQIDTLPVNTRQYLNLALLMPGTTQDASRTFYNNVQIGGGGRFYANGFVVDGVTNTWAEQGEPRQNFPEGAVQEFRINTNQFKAEQGLAMGGLVNVVTKSGTNHFHGEGFEYFRDSALNHDNKFTEQAFQSVGRTGKAPFRRNQFGGDIGGPIVKNKTHVYVAYERTQVDDSFTIFAAGSHQFYGANEGVIDKPSHDQMFNVRVDHSISNTQHAFARYSQEWNKQTWQGCGGTVESNCYDGLIPRHSFVGGHTWTAKPTLVNEFRFQYALASYLLGPSGQPIFTSLGQYPAERLAELQTVYSFPSYRYGQGYGELGTEKRWEFKDDISYVRGNHTLKFGFDFSRIPFADDTVINYQGTWTFATDQPFNPKDPSTIANLTKPTQFTAAIPGQYTSVPVNQYGAYIQDDWKVTPRFTLNLGLRWDKETGSYNEGVNPTSFPRAIPYLGNPGDRGQSRNFGPRFGFAWDITGEAKNVVRGGYGIYYNNIQTLLNFPENRNISQCNVLIVNPTYPDPYGGKSPSSFCSSAAPTVTVLDRNFAMPYSQQFTLGYSREIVRDFSIHLDGVYMHTLKDWRTVDVNYPNAAGVRPLPDFARILDHESISQYKYRGLYVRAEKRFAKRYQFLVSYTLASNRDDNPQAQVTNQASYNLDWGPANIDRRHALVASGSTNLPWKFNLGVIWQARSSLPFSAFSTVQVDGITQFIPGLARNMGNRNNGAVLAAVNAYRASLPTPLAPFTASQIDSSRFDSFDIVISRPIYVRESFRVEARGQAFNLFGTTNLTGGTTTSASSANFGKILNASNLQQAELALRVAF</sequence>
<evidence type="ECO:0000256" key="6">
    <source>
        <dbReference type="ARBA" id="ARBA00023237"/>
    </source>
</evidence>
<dbReference type="InterPro" id="IPR008969">
    <property type="entry name" value="CarboxyPept-like_regulatory"/>
</dbReference>
<dbReference type="eggNOG" id="COG4773">
    <property type="taxonomic scope" value="Bacteria"/>
</dbReference>
<dbReference type="Gene3D" id="2.40.170.20">
    <property type="entry name" value="TonB-dependent receptor, beta-barrel domain"/>
    <property type="match status" value="1"/>
</dbReference>
<protein>
    <recommendedName>
        <fullName evidence="8">TonB-dependent transporter Oar-like beta-barrel domain-containing protein</fullName>
    </recommendedName>
</protein>
<dbReference type="Pfam" id="PF25183">
    <property type="entry name" value="OMP_b-brl_4"/>
    <property type="match status" value="2"/>
</dbReference>
<dbReference type="AlphaFoldDB" id="Q022Q6"/>
<evidence type="ECO:0000313" key="9">
    <source>
        <dbReference type="EMBL" id="ABJ84044.1"/>
    </source>
</evidence>
<dbReference type="InterPro" id="IPR039426">
    <property type="entry name" value="TonB-dep_rcpt-like"/>
</dbReference>
<feature type="domain" description="TonB-dependent transporter Oar-like beta-barrel" evidence="8">
    <location>
        <begin position="241"/>
        <end position="314"/>
    </location>
</feature>
<feature type="signal peptide" evidence="7">
    <location>
        <begin position="1"/>
        <end position="27"/>
    </location>
</feature>
<keyword evidence="5" id="KW-0472">Membrane</keyword>
<dbReference type="GO" id="GO:0015344">
    <property type="term" value="F:siderophore uptake transmembrane transporter activity"/>
    <property type="evidence" value="ECO:0007669"/>
    <property type="project" value="TreeGrafter"/>
</dbReference>
<dbReference type="SUPFAM" id="SSF49464">
    <property type="entry name" value="Carboxypeptidase regulatory domain-like"/>
    <property type="match status" value="1"/>
</dbReference>
<evidence type="ECO:0000256" key="7">
    <source>
        <dbReference type="SAM" id="SignalP"/>
    </source>
</evidence>
<dbReference type="Gene3D" id="2.60.40.1120">
    <property type="entry name" value="Carboxypeptidase-like, regulatory domain"/>
    <property type="match status" value="1"/>
</dbReference>
<dbReference type="GO" id="GO:0044718">
    <property type="term" value="P:siderophore transmembrane transport"/>
    <property type="evidence" value="ECO:0007669"/>
    <property type="project" value="TreeGrafter"/>
</dbReference>
<gene>
    <name evidence="9" type="ordered locus">Acid_3065</name>
</gene>
<comment type="subcellular location">
    <subcellularLocation>
        <location evidence="1">Cell outer membrane</location>
        <topology evidence="1">Multi-pass membrane protein</topology>
    </subcellularLocation>
</comment>
<dbReference type="OrthoDB" id="97893at2"/>
<dbReference type="STRING" id="234267.Acid_3065"/>
<evidence type="ECO:0000256" key="3">
    <source>
        <dbReference type="ARBA" id="ARBA00022452"/>
    </source>
</evidence>
<evidence type="ECO:0000256" key="5">
    <source>
        <dbReference type="ARBA" id="ARBA00023136"/>
    </source>
</evidence>
<accession>Q022Q6</accession>
<keyword evidence="7" id="KW-0732">Signal</keyword>
<keyword evidence="3" id="KW-1134">Transmembrane beta strand</keyword>
<dbReference type="PANTHER" id="PTHR30069:SF46">
    <property type="entry name" value="OAR PROTEIN"/>
    <property type="match status" value="1"/>
</dbReference>
<proteinExistence type="predicted"/>
<evidence type="ECO:0000259" key="8">
    <source>
        <dbReference type="Pfam" id="PF25183"/>
    </source>
</evidence>
<feature type="domain" description="TonB-dependent transporter Oar-like beta-barrel" evidence="8">
    <location>
        <begin position="339"/>
        <end position="943"/>
    </location>
</feature>
<evidence type="ECO:0000256" key="2">
    <source>
        <dbReference type="ARBA" id="ARBA00022448"/>
    </source>
</evidence>
<dbReference type="Pfam" id="PF13620">
    <property type="entry name" value="CarboxypepD_reg"/>
    <property type="match status" value="1"/>
</dbReference>
<evidence type="ECO:0000256" key="4">
    <source>
        <dbReference type="ARBA" id="ARBA00022692"/>
    </source>
</evidence>
<keyword evidence="4" id="KW-0812">Transmembrane</keyword>
<name>Q022Q6_SOLUE</name>
<dbReference type="HOGENOM" id="CLU_006298_0_0_0"/>
<dbReference type="SUPFAM" id="SSF56935">
    <property type="entry name" value="Porins"/>
    <property type="match status" value="1"/>
</dbReference>
<organism evidence="9">
    <name type="scientific">Solibacter usitatus (strain Ellin6076)</name>
    <dbReference type="NCBI Taxonomy" id="234267"/>
    <lineage>
        <taxon>Bacteria</taxon>
        <taxon>Pseudomonadati</taxon>
        <taxon>Acidobacteriota</taxon>
        <taxon>Terriglobia</taxon>
        <taxon>Bryobacterales</taxon>
        <taxon>Solibacteraceae</taxon>
        <taxon>Candidatus Solibacter</taxon>
    </lineage>
</organism>
<keyword evidence="6" id="KW-0998">Cell outer membrane</keyword>
<feature type="chain" id="PRO_5004163772" description="TonB-dependent transporter Oar-like beta-barrel domain-containing protein" evidence="7">
    <location>
        <begin position="28"/>
        <end position="956"/>
    </location>
</feature>
<dbReference type="EMBL" id="CP000473">
    <property type="protein sequence ID" value="ABJ84044.1"/>
    <property type="molecule type" value="Genomic_DNA"/>
</dbReference>
<dbReference type="InterPro" id="IPR057601">
    <property type="entry name" value="Oar-like_b-barrel"/>
</dbReference>
<dbReference type="KEGG" id="sus:Acid_3065"/>
<keyword evidence="2" id="KW-0813">Transport</keyword>
<dbReference type="GO" id="GO:0009279">
    <property type="term" value="C:cell outer membrane"/>
    <property type="evidence" value="ECO:0007669"/>
    <property type="project" value="UniProtKB-SubCell"/>
</dbReference>
<dbReference type="InterPro" id="IPR036942">
    <property type="entry name" value="Beta-barrel_TonB_sf"/>
</dbReference>
<reference evidence="9" key="1">
    <citation type="submission" date="2006-10" db="EMBL/GenBank/DDBJ databases">
        <title>Complete sequence of Solibacter usitatus Ellin6076.</title>
        <authorList>
            <consortium name="US DOE Joint Genome Institute"/>
            <person name="Copeland A."/>
            <person name="Lucas S."/>
            <person name="Lapidus A."/>
            <person name="Barry K."/>
            <person name="Detter J.C."/>
            <person name="Glavina del Rio T."/>
            <person name="Hammon N."/>
            <person name="Israni S."/>
            <person name="Dalin E."/>
            <person name="Tice H."/>
            <person name="Pitluck S."/>
            <person name="Thompson L.S."/>
            <person name="Brettin T."/>
            <person name="Bruce D."/>
            <person name="Han C."/>
            <person name="Tapia R."/>
            <person name="Gilna P."/>
            <person name="Schmutz J."/>
            <person name="Larimer F."/>
            <person name="Land M."/>
            <person name="Hauser L."/>
            <person name="Kyrpides N."/>
            <person name="Mikhailova N."/>
            <person name="Janssen P.H."/>
            <person name="Kuske C.R."/>
            <person name="Richardson P."/>
        </authorList>
    </citation>
    <scope>NUCLEOTIDE SEQUENCE</scope>
    <source>
        <strain evidence="9">Ellin6076</strain>
    </source>
</reference>
<dbReference type="InParanoid" id="Q022Q6"/>